<feature type="transmembrane region" description="Helical" evidence="1">
    <location>
        <begin position="88"/>
        <end position="108"/>
    </location>
</feature>
<dbReference type="RefSeq" id="WP_134886575.1">
    <property type="nucleotide sequence ID" value="NZ_CP015880.1"/>
</dbReference>
<accession>A0A9Q8YA91</accession>
<dbReference type="AlphaFoldDB" id="A0A9Q8YA91"/>
<evidence type="ECO:0000313" key="2">
    <source>
        <dbReference type="EMBL" id="USJ25113.1"/>
    </source>
</evidence>
<dbReference type="Proteomes" id="UP001214094">
    <property type="component" value="Chromosome"/>
</dbReference>
<reference evidence="3 5" key="2">
    <citation type="submission" date="2023-03" db="EMBL/GenBank/DDBJ databases">
        <title>Comparative genome and transcriptome analysis combination mining strategies for increasing vitamin B12 production of Ensifer adhaerens strain.</title>
        <authorList>
            <person name="Yongheng L."/>
        </authorList>
    </citation>
    <scope>NUCLEOTIDE SEQUENCE [LARGE SCALE GENOMIC DNA]</scope>
    <source>
        <strain evidence="3 5">Casida A-T305</strain>
    </source>
</reference>
<gene>
    <name evidence="2" type="ORF">NE863_09160</name>
    <name evidence="3" type="ORF">P4B07_08985</name>
</gene>
<proteinExistence type="predicted"/>
<sequence>MRGSPVVSVSNYPPHLSREDVQAQISRLDSIHAANSQVLGDAFKRLLAIGAGHAAVITACIAGFDALVDRSVLTGDLLPDAIDILRKFALTVSALGLFLTFWAIGNNYGEVQKEARRHAVKVATTLREKRLLLSLSQDVLNRDPKSYLLAGVGGFACLCAIFGLASLAGIAGLVTTMAAIVGG</sequence>
<evidence type="ECO:0000313" key="3">
    <source>
        <dbReference type="EMBL" id="WFP92473.1"/>
    </source>
</evidence>
<evidence type="ECO:0000313" key="5">
    <source>
        <dbReference type="Proteomes" id="UP001214094"/>
    </source>
</evidence>
<dbReference type="GeneID" id="29519636"/>
<organism evidence="2 4">
    <name type="scientific">Ensifer adhaerens</name>
    <name type="common">Sinorhizobium morelense</name>
    <dbReference type="NCBI Taxonomy" id="106592"/>
    <lineage>
        <taxon>Bacteria</taxon>
        <taxon>Pseudomonadati</taxon>
        <taxon>Pseudomonadota</taxon>
        <taxon>Alphaproteobacteria</taxon>
        <taxon>Hyphomicrobiales</taxon>
        <taxon>Rhizobiaceae</taxon>
        <taxon>Sinorhizobium/Ensifer group</taxon>
        <taxon>Ensifer</taxon>
    </lineage>
</organism>
<keyword evidence="5" id="KW-1185">Reference proteome</keyword>
<keyword evidence="1" id="KW-0472">Membrane</keyword>
<dbReference type="Proteomes" id="UP001055460">
    <property type="component" value="Chromosome"/>
</dbReference>
<feature type="transmembrane region" description="Helical" evidence="1">
    <location>
        <begin position="46"/>
        <end position="68"/>
    </location>
</feature>
<reference evidence="2" key="1">
    <citation type="submission" date="2022-06" db="EMBL/GenBank/DDBJ databases">
        <title>Physiological and biochemical characterization and genomic elucidation of a strain of the genus Ensifer adhaerens M8 that combines arsenic oxidation and chromium reduction.</title>
        <authorList>
            <person name="Li X."/>
            <person name="Yu c."/>
        </authorList>
    </citation>
    <scope>NUCLEOTIDE SEQUENCE</scope>
    <source>
        <strain evidence="2">M8</strain>
    </source>
</reference>
<keyword evidence="1" id="KW-1133">Transmembrane helix</keyword>
<dbReference type="EMBL" id="CP121308">
    <property type="protein sequence ID" value="WFP92473.1"/>
    <property type="molecule type" value="Genomic_DNA"/>
</dbReference>
<dbReference type="EMBL" id="CP098807">
    <property type="protein sequence ID" value="USJ25113.1"/>
    <property type="molecule type" value="Genomic_DNA"/>
</dbReference>
<keyword evidence="1" id="KW-0812">Transmembrane</keyword>
<dbReference type="OrthoDB" id="8419198at2"/>
<evidence type="ECO:0000256" key="1">
    <source>
        <dbReference type="SAM" id="Phobius"/>
    </source>
</evidence>
<name>A0A9Q8YA91_ENSAD</name>
<feature type="transmembrane region" description="Helical" evidence="1">
    <location>
        <begin position="147"/>
        <end position="180"/>
    </location>
</feature>
<evidence type="ECO:0000313" key="4">
    <source>
        <dbReference type="Proteomes" id="UP001055460"/>
    </source>
</evidence>
<protein>
    <submittedName>
        <fullName evidence="2">Uncharacterized protein</fullName>
    </submittedName>
</protein>